<evidence type="ECO:0000259" key="2">
    <source>
        <dbReference type="SMART" id="SM00867"/>
    </source>
</evidence>
<feature type="chain" id="PRO_5046637168" evidence="1">
    <location>
        <begin position="23"/>
        <end position="191"/>
    </location>
</feature>
<dbReference type="PANTHER" id="PTHR34406:SF1">
    <property type="entry name" value="PROTEIN YCEI"/>
    <property type="match status" value="1"/>
</dbReference>
<dbReference type="Gene3D" id="2.40.128.110">
    <property type="entry name" value="Lipid/polyisoprenoid-binding, YceI-like"/>
    <property type="match status" value="1"/>
</dbReference>
<name>A0ABW5L7Y1_9SPHI</name>
<reference evidence="4" key="1">
    <citation type="journal article" date="2019" name="Int. J. Syst. Evol. Microbiol.">
        <title>The Global Catalogue of Microorganisms (GCM) 10K type strain sequencing project: providing services to taxonomists for standard genome sequencing and annotation.</title>
        <authorList>
            <consortium name="The Broad Institute Genomics Platform"/>
            <consortium name="The Broad Institute Genome Sequencing Center for Infectious Disease"/>
            <person name="Wu L."/>
            <person name="Ma J."/>
        </authorList>
    </citation>
    <scope>NUCLEOTIDE SEQUENCE [LARGE SCALE GENOMIC DNA]</scope>
    <source>
        <strain evidence="4">KCTC 52298</strain>
    </source>
</reference>
<dbReference type="PANTHER" id="PTHR34406">
    <property type="entry name" value="PROTEIN YCEI"/>
    <property type="match status" value="1"/>
</dbReference>
<sequence length="191" mass="21128">MNLRKSFALLGFFTLLSLTTFAQNWTKDPMHSRLGFVVSRDAMLDVTGVFKDFDITMKANNADFSDAQVTVDVQTASIDTYVEMRDNHLRNADFLDVAKYPKMTFKSTGIKKVGADTYLLSGELTLHGVTKKLDFTMKHLGSTRDEGSKKDIAGFKVTGSFKRSDFGVGAKIPSPLVGDVVQVVVDVLMQK</sequence>
<dbReference type="RefSeq" id="WP_210352808.1">
    <property type="nucleotide sequence ID" value="NZ_JAEQMU010000001.1"/>
</dbReference>
<keyword evidence="1" id="KW-0732">Signal</keyword>
<dbReference type="Proteomes" id="UP001597440">
    <property type="component" value="Unassembled WGS sequence"/>
</dbReference>
<organism evidence="3 4">
    <name type="scientific">Sphingobacterium tabacisoli</name>
    <dbReference type="NCBI Taxonomy" id="2044855"/>
    <lineage>
        <taxon>Bacteria</taxon>
        <taxon>Pseudomonadati</taxon>
        <taxon>Bacteroidota</taxon>
        <taxon>Sphingobacteriia</taxon>
        <taxon>Sphingobacteriales</taxon>
        <taxon>Sphingobacteriaceae</taxon>
        <taxon>Sphingobacterium</taxon>
    </lineage>
</organism>
<feature type="domain" description="Lipid/polyisoprenoid-binding YceI-like" evidence="2">
    <location>
        <begin position="24"/>
        <end position="190"/>
    </location>
</feature>
<protein>
    <submittedName>
        <fullName evidence="3">YceI family protein</fullName>
    </submittedName>
</protein>
<accession>A0ABW5L7Y1</accession>
<dbReference type="Pfam" id="PF04264">
    <property type="entry name" value="YceI"/>
    <property type="match status" value="1"/>
</dbReference>
<dbReference type="SUPFAM" id="SSF101874">
    <property type="entry name" value="YceI-like"/>
    <property type="match status" value="1"/>
</dbReference>
<keyword evidence="4" id="KW-1185">Reference proteome</keyword>
<dbReference type="InterPro" id="IPR036761">
    <property type="entry name" value="TTHA0802/YceI-like_sf"/>
</dbReference>
<comment type="caution">
    <text evidence="3">The sequence shown here is derived from an EMBL/GenBank/DDBJ whole genome shotgun (WGS) entry which is preliminary data.</text>
</comment>
<dbReference type="EMBL" id="JBHULD010000018">
    <property type="protein sequence ID" value="MFD2556115.1"/>
    <property type="molecule type" value="Genomic_DNA"/>
</dbReference>
<gene>
    <name evidence="3" type="ORF">ACFSQW_17105</name>
</gene>
<evidence type="ECO:0000313" key="4">
    <source>
        <dbReference type="Proteomes" id="UP001597440"/>
    </source>
</evidence>
<evidence type="ECO:0000256" key="1">
    <source>
        <dbReference type="SAM" id="SignalP"/>
    </source>
</evidence>
<dbReference type="InterPro" id="IPR007372">
    <property type="entry name" value="Lipid/polyisoprenoid-bd_YceI"/>
</dbReference>
<feature type="signal peptide" evidence="1">
    <location>
        <begin position="1"/>
        <end position="22"/>
    </location>
</feature>
<proteinExistence type="predicted"/>
<evidence type="ECO:0000313" key="3">
    <source>
        <dbReference type="EMBL" id="MFD2556115.1"/>
    </source>
</evidence>
<dbReference type="SMART" id="SM00867">
    <property type="entry name" value="YceI"/>
    <property type="match status" value="1"/>
</dbReference>